<evidence type="ECO:0000256" key="1">
    <source>
        <dbReference type="SAM" id="Coils"/>
    </source>
</evidence>
<dbReference type="Proteomes" id="UP000035740">
    <property type="component" value="Unassembled WGS sequence"/>
</dbReference>
<evidence type="ECO:0000313" key="4">
    <source>
        <dbReference type="Proteomes" id="UP000035740"/>
    </source>
</evidence>
<keyword evidence="1" id="KW-0175">Coiled coil</keyword>
<reference evidence="3 4" key="1">
    <citation type="journal article" date="2014" name="Nature">
        <title>The genome of the recently domesticated crop plant sugar beet (Beta vulgaris).</title>
        <authorList>
            <person name="Dohm J.C."/>
            <person name="Minoche A.E."/>
            <person name="Holtgrawe D."/>
            <person name="Capella-Gutierrez S."/>
            <person name="Zakrzewski F."/>
            <person name="Tafer H."/>
            <person name="Rupp O."/>
            <person name="Sorensen T.R."/>
            <person name="Stracke R."/>
            <person name="Reinhardt R."/>
            <person name="Goesmann A."/>
            <person name="Kraft T."/>
            <person name="Schulz B."/>
            <person name="Stadler P.F."/>
            <person name="Schmidt T."/>
            <person name="Gabaldon T."/>
            <person name="Lehrach H."/>
            <person name="Weisshaar B."/>
            <person name="Himmelbauer H."/>
        </authorList>
    </citation>
    <scope>NUCLEOTIDE SEQUENCE [LARGE SCALE GENOMIC DNA]</scope>
    <source>
        <tissue evidence="3">Taproot</tissue>
    </source>
</reference>
<keyword evidence="4" id="KW-1185">Reference proteome</keyword>
<feature type="region of interest" description="Disordered" evidence="2">
    <location>
        <begin position="381"/>
        <end position="440"/>
    </location>
</feature>
<feature type="region of interest" description="Disordered" evidence="2">
    <location>
        <begin position="148"/>
        <end position="200"/>
    </location>
</feature>
<feature type="compositionally biased region" description="Polar residues" evidence="2">
    <location>
        <begin position="1"/>
        <end position="11"/>
    </location>
</feature>
<accession>A0A0J8E4U6</accession>
<proteinExistence type="predicted"/>
<dbReference type="EMBL" id="KQ090265">
    <property type="protein sequence ID" value="KMS98165.1"/>
    <property type="molecule type" value="Genomic_DNA"/>
</dbReference>
<dbReference type="OrthoDB" id="1112564at2759"/>
<protein>
    <submittedName>
        <fullName evidence="3">Uncharacterized protein</fullName>
    </submittedName>
</protein>
<gene>
    <name evidence="3" type="ORF">BVRB_4g094930</name>
</gene>
<feature type="region of interest" description="Disordered" evidence="2">
    <location>
        <begin position="1"/>
        <end position="51"/>
    </location>
</feature>
<evidence type="ECO:0000256" key="2">
    <source>
        <dbReference type="SAM" id="MobiDB-lite"/>
    </source>
</evidence>
<evidence type="ECO:0000313" key="3">
    <source>
        <dbReference type="EMBL" id="KMS98165.1"/>
    </source>
</evidence>
<dbReference type="AlphaFoldDB" id="A0A0J8E4U6"/>
<name>A0A0J8E4U6_BETVV</name>
<feature type="coiled-coil region" evidence="1">
    <location>
        <begin position="627"/>
        <end position="671"/>
    </location>
</feature>
<dbReference type="Gramene" id="KMS98165">
    <property type="protein sequence ID" value="KMS98165"/>
    <property type="gene ID" value="BVRB_4g094930"/>
</dbReference>
<feature type="compositionally biased region" description="Basic residues" evidence="2">
    <location>
        <begin position="405"/>
        <end position="417"/>
    </location>
</feature>
<feature type="compositionally biased region" description="Polar residues" evidence="2">
    <location>
        <begin position="19"/>
        <end position="32"/>
    </location>
</feature>
<organism evidence="3 4">
    <name type="scientific">Beta vulgaris subsp. vulgaris</name>
    <name type="common">Beet</name>
    <dbReference type="NCBI Taxonomy" id="3555"/>
    <lineage>
        <taxon>Eukaryota</taxon>
        <taxon>Viridiplantae</taxon>
        <taxon>Streptophyta</taxon>
        <taxon>Embryophyta</taxon>
        <taxon>Tracheophyta</taxon>
        <taxon>Spermatophyta</taxon>
        <taxon>Magnoliopsida</taxon>
        <taxon>eudicotyledons</taxon>
        <taxon>Gunneridae</taxon>
        <taxon>Pentapetalae</taxon>
        <taxon>Caryophyllales</taxon>
        <taxon>Chenopodiaceae</taxon>
        <taxon>Betoideae</taxon>
        <taxon>Beta</taxon>
    </lineage>
</organism>
<sequence>MSDLSDSQNVSGEAFLTESDPSSPSVDQTSEPDISPVGRTRLLADIPPTTDRERELRTKFLNDPSTPEEQNLTLRYLTASQSGDKKTLRELRHQILARRTRRHPPADAVPGLNVPPLREHAWLNSLADAGVRVPSNFYDRLQEFVTPNPPIIDLGDDSDSPGTMAREDDNEVTYQRRTDVSASKAPMVEEGSRTEEENETGPGTAALWLLEDNCNGPLSVEIDEPWRRDALELHYPRLKKNGSSRLAGWWSIMTADKKMTVQPKITSLKGWQDAFFWVRVPVDFLVRRHFTEPAPLMELLPLEPLTKEELAAYDYFASADYDTTYDDGKVVRSKEPSTWLPHTKHILGDRPLSALLLAPTHENGLDYLDVDALGVDSDHRPLTHLPARPPNEYLTMHNSTNGRRGGNRHGAINRRRAREQTIDDSAANKRQAVEEPDTSVANEVVQLEDLDANVSEGVQGEDALDAGLGNTGGASLLSRSTSSLRVKLRELIATPSFLSNLSPGIFYRFREWIEKKDVPLSDAVAAAFAPQVVTPGKVYQPNWDVREDESLYSDIPENGGILAYRILKGMQLPLDRSSGSLKTPAARLAHDQLVANKAAIELIEQYLEYQRLTDTYKASLETCQGLLKEAESKVAPLEDEVMTLRDRAALLEEAEENVKALTKAVETANSEKEMAVLDASAAEARGAAKAVAEFKGSDDYI</sequence>